<dbReference type="Proteomes" id="UP000681722">
    <property type="component" value="Unassembled WGS sequence"/>
</dbReference>
<dbReference type="Proteomes" id="UP000663829">
    <property type="component" value="Unassembled WGS sequence"/>
</dbReference>
<reference evidence="1" key="1">
    <citation type="submission" date="2021-02" db="EMBL/GenBank/DDBJ databases">
        <authorList>
            <person name="Nowell W R."/>
        </authorList>
    </citation>
    <scope>NUCLEOTIDE SEQUENCE</scope>
</reference>
<dbReference type="EMBL" id="CAJNOK010023165">
    <property type="protein sequence ID" value="CAF1358689.1"/>
    <property type="molecule type" value="Genomic_DNA"/>
</dbReference>
<evidence type="ECO:0000313" key="5">
    <source>
        <dbReference type="Proteomes" id="UP000663829"/>
    </source>
</evidence>
<gene>
    <name evidence="1" type="ORF">GPM918_LOCUS16535</name>
    <name evidence="2" type="ORF">OVA965_LOCUS31143</name>
    <name evidence="3" type="ORF">SRO942_LOCUS16535</name>
    <name evidence="4" type="ORF">TMI583_LOCUS31969</name>
</gene>
<dbReference type="AlphaFoldDB" id="A0A814KRW4"/>
<evidence type="ECO:0000313" key="4">
    <source>
        <dbReference type="EMBL" id="CAF4169084.1"/>
    </source>
</evidence>
<evidence type="ECO:0000313" key="1">
    <source>
        <dbReference type="EMBL" id="CAF1056077.1"/>
    </source>
</evidence>
<name>A0A814KRW4_9BILA</name>
<dbReference type="EMBL" id="CAJOBA010044817">
    <property type="protein sequence ID" value="CAF4169084.1"/>
    <property type="molecule type" value="Genomic_DNA"/>
</dbReference>
<evidence type="ECO:0000313" key="2">
    <source>
        <dbReference type="EMBL" id="CAF1358689.1"/>
    </source>
</evidence>
<sequence>MQRFTPRESSIHDSSVMTNITDDTKDISDVNVNDIGDFKENVIATTGVASCIVFSIHFKNNQSVFLMHLSSEFLSDYTRNINDNNDLFQPIQKLFENIAVEAFIRGDEVKQVAIIGGISGDENAVIIQDIILELIRDPGIIGTNNENLICFLKFVFMRLPKVSADGYEDRVKIPS</sequence>
<comment type="caution">
    <text evidence="1">The sequence shown here is derived from an EMBL/GenBank/DDBJ whole genome shotgun (WGS) entry which is preliminary data.</text>
</comment>
<organism evidence="1 5">
    <name type="scientific">Didymodactylos carnosus</name>
    <dbReference type="NCBI Taxonomy" id="1234261"/>
    <lineage>
        <taxon>Eukaryota</taxon>
        <taxon>Metazoa</taxon>
        <taxon>Spiralia</taxon>
        <taxon>Gnathifera</taxon>
        <taxon>Rotifera</taxon>
        <taxon>Eurotatoria</taxon>
        <taxon>Bdelloidea</taxon>
        <taxon>Philodinida</taxon>
        <taxon>Philodinidae</taxon>
        <taxon>Didymodactylos</taxon>
    </lineage>
</organism>
<dbReference type="Proteomes" id="UP000682733">
    <property type="component" value="Unassembled WGS sequence"/>
</dbReference>
<keyword evidence="5" id="KW-1185">Reference proteome</keyword>
<protein>
    <submittedName>
        <fullName evidence="1">Uncharacterized protein</fullName>
    </submittedName>
</protein>
<evidence type="ECO:0000313" key="3">
    <source>
        <dbReference type="EMBL" id="CAF3825060.1"/>
    </source>
</evidence>
<dbReference type="EMBL" id="CAJNOQ010004366">
    <property type="protein sequence ID" value="CAF1056077.1"/>
    <property type="molecule type" value="Genomic_DNA"/>
</dbReference>
<proteinExistence type="predicted"/>
<dbReference type="EMBL" id="CAJOBC010004366">
    <property type="protein sequence ID" value="CAF3825060.1"/>
    <property type="molecule type" value="Genomic_DNA"/>
</dbReference>
<accession>A0A814KRW4</accession>
<dbReference type="Proteomes" id="UP000677228">
    <property type="component" value="Unassembled WGS sequence"/>
</dbReference>